<protein>
    <recommendedName>
        <fullName evidence="3">MutL C-terminal dimerisation domain-containing protein</fullName>
    </recommendedName>
</protein>
<gene>
    <name evidence="4" type="ORF">B0A52_03075</name>
</gene>
<dbReference type="GO" id="GO:0140664">
    <property type="term" value="F:ATP-dependent DNA damage sensor activity"/>
    <property type="evidence" value="ECO:0007669"/>
    <property type="project" value="InterPro"/>
</dbReference>
<dbReference type="SUPFAM" id="SSF55874">
    <property type="entry name" value="ATPase domain of HSP90 chaperone/DNA topoisomerase II/histidine kinase"/>
    <property type="match status" value="1"/>
</dbReference>
<dbReference type="VEuPathDB" id="FungiDB:PV10_02782"/>
<comment type="similarity">
    <text evidence="1">Belongs to the DNA mismatch repair MutL/HexB family.</text>
</comment>
<dbReference type="OrthoDB" id="429932at2759"/>
<dbReference type="Gene3D" id="3.30.1370.100">
    <property type="entry name" value="MutL, C-terminal domain, regulatory subdomain"/>
    <property type="match status" value="1"/>
</dbReference>
<dbReference type="PANTHER" id="PTHR10073">
    <property type="entry name" value="DNA MISMATCH REPAIR PROTEIN MLH, PMS, MUTL"/>
    <property type="match status" value="1"/>
</dbReference>
<dbReference type="InterPro" id="IPR037198">
    <property type="entry name" value="MutL_C_sf"/>
</dbReference>
<dbReference type="Gene3D" id="3.30.565.10">
    <property type="entry name" value="Histidine kinase-like ATPase, C-terminal domain"/>
    <property type="match status" value="1"/>
</dbReference>
<name>A0A438NCN4_EXOME</name>
<dbReference type="Gene3D" id="3.30.1540.20">
    <property type="entry name" value="MutL, C-terminal domain, dimerisation subdomain"/>
    <property type="match status" value="1"/>
</dbReference>
<dbReference type="InterPro" id="IPR038973">
    <property type="entry name" value="MutL/Mlh/Pms-like"/>
</dbReference>
<sequence>MSIPSRRIRPLPEQARAQICSSADLVSPTQILAGLVENALDADATSIKIHVNLRTGYFMVQDDGSGISEADFAEDAFIGQPYCHDALMTPGTIDSSFSAAKSCSDEFEFKTTSFKDMAQMSKYGSPKEVQKEFDNLKKLLVRYLLARPRKVNLDFSVQDCSQRFKCHCPTMEPQGGNNVLEDIVSILHQANLAPRLDASSWNVARLRMTQCSIWAAFSLDPSPSKTNQFISLGIVPVDPFLGGKWLYDLVNDMFDKSTYSDAQLSLESSSTEDDLPQPRGRSGNKIDRWPMFSICIDIQAAELQGRMQPELLYTSSTSMQLLSQALDQLVSQFLDSHGLKSKPNRRNLDWTTKTSLQPQGRLYSPTSETPAHRHFHPHLQHWHRVKSGRHLGQERGDHGLPFTKRADVPVSPGLAVQKQTSNNPEKANKAIGTIPLHPTVHGTDHCHSDDQAAEVDDSAISWTDPQTNQSTRVLGQVDQKFLLAVAPSRDSHGQTAGEHLSLLVIDQHAADERVKLEQLCHEFFASTPVTLAKPLVFEVDQIEAELFKKVRDYFGAWHICYSVERVDKALDGTAFNITTSTLPMSIAERCRAEPGVLIELLRGEVWKEDANYDKATSIDLSRSKSGSWISFAAQCPPGILELLKSRSCRTAIMFNDILDKERGQQLVDALSGCDLPFRCAHGRPTMAIVAELDSKQGRSPNDWIDGCGEESVGFGVAWRGWKEEDSRD</sequence>
<feature type="region of interest" description="Disordered" evidence="2">
    <location>
        <begin position="265"/>
        <end position="286"/>
    </location>
</feature>
<reference evidence="4 5" key="1">
    <citation type="submission" date="2017-03" db="EMBL/GenBank/DDBJ databases">
        <title>Genomes of endolithic fungi from Antarctica.</title>
        <authorList>
            <person name="Coleine C."/>
            <person name="Masonjones S."/>
            <person name="Stajich J.E."/>
        </authorList>
    </citation>
    <scope>NUCLEOTIDE SEQUENCE [LARGE SCALE GENOMIC DNA]</scope>
    <source>
        <strain evidence="4 5">CCFEE 6314</strain>
    </source>
</reference>
<dbReference type="GO" id="GO:0006298">
    <property type="term" value="P:mismatch repair"/>
    <property type="evidence" value="ECO:0007669"/>
    <property type="project" value="InterPro"/>
</dbReference>
<dbReference type="GO" id="GO:0016887">
    <property type="term" value="F:ATP hydrolysis activity"/>
    <property type="evidence" value="ECO:0007669"/>
    <property type="project" value="InterPro"/>
</dbReference>
<dbReference type="InterPro" id="IPR042121">
    <property type="entry name" value="MutL_C_regsub"/>
</dbReference>
<dbReference type="PANTHER" id="PTHR10073:SF47">
    <property type="entry name" value="DNA MISMATCH REPAIR PROTEIN MLH3"/>
    <property type="match status" value="1"/>
</dbReference>
<evidence type="ECO:0000256" key="1">
    <source>
        <dbReference type="ARBA" id="ARBA00006082"/>
    </source>
</evidence>
<dbReference type="InterPro" id="IPR036890">
    <property type="entry name" value="HATPase_C_sf"/>
</dbReference>
<dbReference type="InterPro" id="IPR014790">
    <property type="entry name" value="MutL_C"/>
</dbReference>
<evidence type="ECO:0000313" key="4">
    <source>
        <dbReference type="EMBL" id="RVX73433.1"/>
    </source>
</evidence>
<evidence type="ECO:0000313" key="5">
    <source>
        <dbReference type="Proteomes" id="UP000288859"/>
    </source>
</evidence>
<comment type="caution">
    <text evidence="4">The sequence shown here is derived from an EMBL/GenBank/DDBJ whole genome shotgun (WGS) entry which is preliminary data.</text>
</comment>
<feature type="domain" description="MutL C-terminal dimerisation" evidence="3">
    <location>
        <begin position="473"/>
        <end position="658"/>
    </location>
</feature>
<dbReference type="Pfam" id="PF13589">
    <property type="entry name" value="HATPase_c_3"/>
    <property type="match status" value="1"/>
</dbReference>
<dbReference type="EMBL" id="NAJM01000008">
    <property type="protein sequence ID" value="RVX73433.1"/>
    <property type="molecule type" value="Genomic_DNA"/>
</dbReference>
<evidence type="ECO:0000256" key="2">
    <source>
        <dbReference type="SAM" id="MobiDB-lite"/>
    </source>
</evidence>
<proteinExistence type="inferred from homology"/>
<dbReference type="GO" id="GO:0032300">
    <property type="term" value="C:mismatch repair complex"/>
    <property type="evidence" value="ECO:0007669"/>
    <property type="project" value="InterPro"/>
</dbReference>
<accession>A0A438NCN4</accession>
<dbReference type="AlphaFoldDB" id="A0A438NCN4"/>
<dbReference type="Proteomes" id="UP000288859">
    <property type="component" value="Unassembled WGS sequence"/>
</dbReference>
<dbReference type="GO" id="GO:0005524">
    <property type="term" value="F:ATP binding"/>
    <property type="evidence" value="ECO:0007669"/>
    <property type="project" value="InterPro"/>
</dbReference>
<dbReference type="InterPro" id="IPR042120">
    <property type="entry name" value="MutL_C_dimsub"/>
</dbReference>
<dbReference type="SUPFAM" id="SSF118116">
    <property type="entry name" value="DNA mismatch repair protein MutL"/>
    <property type="match status" value="2"/>
</dbReference>
<dbReference type="SMART" id="SM00853">
    <property type="entry name" value="MutL_C"/>
    <property type="match status" value="1"/>
</dbReference>
<organism evidence="4 5">
    <name type="scientific">Exophiala mesophila</name>
    <name type="common">Black yeast-like fungus</name>
    <dbReference type="NCBI Taxonomy" id="212818"/>
    <lineage>
        <taxon>Eukaryota</taxon>
        <taxon>Fungi</taxon>
        <taxon>Dikarya</taxon>
        <taxon>Ascomycota</taxon>
        <taxon>Pezizomycotina</taxon>
        <taxon>Eurotiomycetes</taxon>
        <taxon>Chaetothyriomycetidae</taxon>
        <taxon>Chaetothyriales</taxon>
        <taxon>Herpotrichiellaceae</taxon>
        <taxon>Exophiala</taxon>
    </lineage>
</organism>
<evidence type="ECO:0000259" key="3">
    <source>
        <dbReference type="SMART" id="SM00853"/>
    </source>
</evidence>
<dbReference type="Pfam" id="PF08676">
    <property type="entry name" value="MutL_C"/>
    <property type="match status" value="1"/>
</dbReference>